<dbReference type="KEGG" id="tpol:Mal48_01450"/>
<dbReference type="EMBL" id="CP036267">
    <property type="protein sequence ID" value="QDT30961.1"/>
    <property type="molecule type" value="Genomic_DNA"/>
</dbReference>
<sequence length="91" mass="9808">MKTITEHIEQLIAAGVESPSVLISYEDGKGKCIGPHWVITAGGRVNGKAAQCSQRVTAWAAERARCCAIQKTIQIAFERMAFFAACHTASD</sequence>
<dbReference type="EMBL" id="CP036267">
    <property type="protein sequence ID" value="QDT30916.1"/>
    <property type="molecule type" value="Genomic_DNA"/>
</dbReference>
<gene>
    <name evidence="1" type="ORF">Mal48_01450</name>
    <name evidence="2" type="ORF">Mal48_01900</name>
</gene>
<dbReference type="Proteomes" id="UP000315724">
    <property type="component" value="Chromosome"/>
</dbReference>
<accession>A0A517QH00</accession>
<proteinExistence type="predicted"/>
<organism evidence="1 3">
    <name type="scientific">Thalassoglobus polymorphus</name>
    <dbReference type="NCBI Taxonomy" id="2527994"/>
    <lineage>
        <taxon>Bacteria</taxon>
        <taxon>Pseudomonadati</taxon>
        <taxon>Planctomycetota</taxon>
        <taxon>Planctomycetia</taxon>
        <taxon>Planctomycetales</taxon>
        <taxon>Planctomycetaceae</taxon>
        <taxon>Thalassoglobus</taxon>
    </lineage>
</organism>
<reference evidence="1 3" key="1">
    <citation type="submission" date="2019-02" db="EMBL/GenBank/DDBJ databases">
        <title>Deep-cultivation of Planctomycetes and their phenomic and genomic characterization uncovers novel biology.</title>
        <authorList>
            <person name="Wiegand S."/>
            <person name="Jogler M."/>
            <person name="Boedeker C."/>
            <person name="Pinto D."/>
            <person name="Vollmers J."/>
            <person name="Rivas-Marin E."/>
            <person name="Kohn T."/>
            <person name="Peeters S.H."/>
            <person name="Heuer A."/>
            <person name="Rast P."/>
            <person name="Oberbeckmann S."/>
            <person name="Bunk B."/>
            <person name="Jeske O."/>
            <person name="Meyerdierks A."/>
            <person name="Storesund J.E."/>
            <person name="Kallscheuer N."/>
            <person name="Luecker S."/>
            <person name="Lage O.M."/>
            <person name="Pohl T."/>
            <person name="Merkel B.J."/>
            <person name="Hornburger P."/>
            <person name="Mueller R.-W."/>
            <person name="Bruemmer F."/>
            <person name="Labrenz M."/>
            <person name="Spormann A.M."/>
            <person name="Op den Camp H."/>
            <person name="Overmann J."/>
            <person name="Amann R."/>
            <person name="Jetten M.S.M."/>
            <person name="Mascher T."/>
            <person name="Medema M.H."/>
            <person name="Devos D.P."/>
            <person name="Kaster A.-K."/>
            <person name="Ovreas L."/>
            <person name="Rohde M."/>
            <person name="Galperin M.Y."/>
            <person name="Jogler C."/>
        </authorList>
    </citation>
    <scope>NUCLEOTIDE SEQUENCE [LARGE SCALE GENOMIC DNA]</scope>
    <source>
        <strain evidence="1 3">Mal48</strain>
    </source>
</reference>
<protein>
    <submittedName>
        <fullName evidence="1">Uncharacterized protein</fullName>
    </submittedName>
</protein>
<dbReference type="KEGG" id="tpol:Mal48_01900"/>
<evidence type="ECO:0000313" key="1">
    <source>
        <dbReference type="EMBL" id="QDT30916.1"/>
    </source>
</evidence>
<evidence type="ECO:0000313" key="3">
    <source>
        <dbReference type="Proteomes" id="UP000315724"/>
    </source>
</evidence>
<keyword evidence="3" id="KW-1185">Reference proteome</keyword>
<name>A0A517QH00_9PLAN</name>
<dbReference type="AlphaFoldDB" id="A0A517QH00"/>
<evidence type="ECO:0000313" key="2">
    <source>
        <dbReference type="EMBL" id="QDT30961.1"/>
    </source>
</evidence>